<organism evidence="1">
    <name type="scientific">marine metagenome</name>
    <dbReference type="NCBI Taxonomy" id="408172"/>
    <lineage>
        <taxon>unclassified sequences</taxon>
        <taxon>metagenomes</taxon>
        <taxon>ecological metagenomes</taxon>
    </lineage>
</organism>
<dbReference type="GO" id="GO:0005829">
    <property type="term" value="C:cytosol"/>
    <property type="evidence" value="ECO:0007669"/>
    <property type="project" value="TreeGrafter"/>
</dbReference>
<sequence>MSSAHSSYRKYYKDPLELVSRLQDLVDNRDSYPGAELFLQMFERVFRMVGDETFTADLKMLNHALLELRYAFKVFAPYRSVRKVSVFGSARTPSDRFEYKMAERFASEVTRLGYMVITGAGPGIMEAAQGGAGRARSFG</sequence>
<dbReference type="Gene3D" id="3.40.50.450">
    <property type="match status" value="1"/>
</dbReference>
<gene>
    <name evidence="1" type="ORF">METZ01_LOCUS347493</name>
</gene>
<evidence type="ECO:0000313" key="1">
    <source>
        <dbReference type="EMBL" id="SVC94639.1"/>
    </source>
</evidence>
<feature type="non-terminal residue" evidence="1">
    <location>
        <position position="139"/>
    </location>
</feature>
<dbReference type="PANTHER" id="PTHR43393">
    <property type="entry name" value="CYTOKININ RIBOSIDE 5'-MONOPHOSPHATE PHOSPHORIBOHYDROLASE"/>
    <property type="match status" value="1"/>
</dbReference>
<proteinExistence type="predicted"/>
<name>A0A382RAC5_9ZZZZ</name>
<dbReference type="PANTHER" id="PTHR43393:SF2">
    <property type="entry name" value="CYTOKININ RIBOSIDE 5'-MONOPHOSPHATE PHOSPHORIBOHYDROLASE"/>
    <property type="match status" value="1"/>
</dbReference>
<dbReference type="InterPro" id="IPR041164">
    <property type="entry name" value="LDcluster4"/>
</dbReference>
<dbReference type="Pfam" id="PF18306">
    <property type="entry name" value="LDcluster4"/>
    <property type="match status" value="1"/>
</dbReference>
<dbReference type="AlphaFoldDB" id="A0A382RAC5"/>
<dbReference type="InterPro" id="IPR052341">
    <property type="entry name" value="LOG_family_nucleotidases"/>
</dbReference>
<reference evidence="1" key="1">
    <citation type="submission" date="2018-05" db="EMBL/GenBank/DDBJ databases">
        <authorList>
            <person name="Lanie J.A."/>
            <person name="Ng W.-L."/>
            <person name="Kazmierczak K.M."/>
            <person name="Andrzejewski T.M."/>
            <person name="Davidsen T.M."/>
            <person name="Wayne K.J."/>
            <person name="Tettelin H."/>
            <person name="Glass J.I."/>
            <person name="Rusch D."/>
            <person name="Podicherti R."/>
            <person name="Tsui H.-C.T."/>
            <person name="Winkler M.E."/>
        </authorList>
    </citation>
    <scope>NUCLEOTIDE SEQUENCE</scope>
</reference>
<dbReference type="EMBL" id="UINC01120260">
    <property type="protein sequence ID" value="SVC94639.1"/>
    <property type="molecule type" value="Genomic_DNA"/>
</dbReference>
<protein>
    <submittedName>
        <fullName evidence="1">Uncharacterized protein</fullName>
    </submittedName>
</protein>
<dbReference type="SUPFAM" id="SSF102405">
    <property type="entry name" value="MCP/YpsA-like"/>
    <property type="match status" value="1"/>
</dbReference>
<accession>A0A382RAC5</accession>